<dbReference type="Pfam" id="PF00651">
    <property type="entry name" value="BTB"/>
    <property type="match status" value="1"/>
</dbReference>
<dbReference type="PANTHER" id="PTHR24410:SF23">
    <property type="entry name" value="BTB DOMAIN-CONTAINING PROTEIN-RELATED"/>
    <property type="match status" value="1"/>
</dbReference>
<feature type="compositionally biased region" description="Polar residues" evidence="1">
    <location>
        <begin position="1"/>
        <end position="31"/>
    </location>
</feature>
<dbReference type="SUPFAM" id="SSF54695">
    <property type="entry name" value="POZ domain"/>
    <property type="match status" value="1"/>
</dbReference>
<organism evidence="3 4">
    <name type="scientific">Euplotes crassus</name>
    <dbReference type="NCBI Taxonomy" id="5936"/>
    <lineage>
        <taxon>Eukaryota</taxon>
        <taxon>Sar</taxon>
        <taxon>Alveolata</taxon>
        <taxon>Ciliophora</taxon>
        <taxon>Intramacronucleata</taxon>
        <taxon>Spirotrichea</taxon>
        <taxon>Hypotrichia</taxon>
        <taxon>Euplotida</taxon>
        <taxon>Euplotidae</taxon>
        <taxon>Moneuplotes</taxon>
    </lineage>
</organism>
<dbReference type="EMBL" id="CAMPGE010026706">
    <property type="protein sequence ID" value="CAI2384377.1"/>
    <property type="molecule type" value="Genomic_DNA"/>
</dbReference>
<dbReference type="InterPro" id="IPR000210">
    <property type="entry name" value="BTB/POZ_dom"/>
</dbReference>
<name>A0AAD1Y7K1_EUPCR</name>
<dbReference type="CDD" id="cd18186">
    <property type="entry name" value="BTB_POZ_ZBTB_KLHL-like"/>
    <property type="match status" value="1"/>
</dbReference>
<evidence type="ECO:0000313" key="3">
    <source>
        <dbReference type="EMBL" id="CAI2384377.1"/>
    </source>
</evidence>
<feature type="compositionally biased region" description="Acidic residues" evidence="1">
    <location>
        <begin position="423"/>
        <end position="442"/>
    </location>
</feature>
<feature type="region of interest" description="Disordered" evidence="1">
    <location>
        <begin position="830"/>
        <end position="867"/>
    </location>
</feature>
<dbReference type="PROSITE" id="PS50097">
    <property type="entry name" value="BTB"/>
    <property type="match status" value="1"/>
</dbReference>
<accession>A0AAD1Y7K1</accession>
<proteinExistence type="predicted"/>
<dbReference type="AlphaFoldDB" id="A0AAD1Y7K1"/>
<evidence type="ECO:0000313" key="4">
    <source>
        <dbReference type="Proteomes" id="UP001295684"/>
    </source>
</evidence>
<feature type="region of interest" description="Disordered" evidence="1">
    <location>
        <begin position="1"/>
        <end position="51"/>
    </location>
</feature>
<dbReference type="PANTHER" id="PTHR24410">
    <property type="entry name" value="HL07962P-RELATED"/>
    <property type="match status" value="1"/>
</dbReference>
<feature type="compositionally biased region" description="Basic and acidic residues" evidence="1">
    <location>
        <begin position="443"/>
        <end position="458"/>
    </location>
</feature>
<comment type="caution">
    <text evidence="3">The sequence shown here is derived from an EMBL/GenBank/DDBJ whole genome shotgun (WGS) entry which is preliminary data.</text>
</comment>
<protein>
    <recommendedName>
        <fullName evidence="2">BTB domain-containing protein</fullName>
    </recommendedName>
</protein>
<dbReference type="InterPro" id="IPR011333">
    <property type="entry name" value="SKP1/BTB/POZ_sf"/>
</dbReference>
<dbReference type="InterPro" id="IPR051481">
    <property type="entry name" value="BTB-POZ/Galectin-3-binding"/>
</dbReference>
<evidence type="ECO:0000259" key="2">
    <source>
        <dbReference type="PROSITE" id="PS50097"/>
    </source>
</evidence>
<gene>
    <name evidence="3" type="ORF">ECRASSUSDP1_LOCUS25902</name>
</gene>
<keyword evidence="4" id="KW-1185">Reference proteome</keyword>
<feature type="compositionally biased region" description="Polar residues" evidence="1">
    <location>
        <begin position="854"/>
        <end position="867"/>
    </location>
</feature>
<reference evidence="3" key="1">
    <citation type="submission" date="2023-07" db="EMBL/GenBank/DDBJ databases">
        <authorList>
            <consortium name="AG Swart"/>
            <person name="Singh M."/>
            <person name="Singh A."/>
            <person name="Seah K."/>
            <person name="Emmerich C."/>
        </authorList>
    </citation>
    <scope>NUCLEOTIDE SEQUENCE</scope>
    <source>
        <strain evidence="3">DP1</strain>
    </source>
</reference>
<feature type="region of interest" description="Disordered" evidence="1">
    <location>
        <begin position="423"/>
        <end position="466"/>
    </location>
</feature>
<dbReference type="Gene3D" id="3.30.710.10">
    <property type="entry name" value="Potassium Channel Kv1.1, Chain A"/>
    <property type="match status" value="1"/>
</dbReference>
<feature type="domain" description="BTB" evidence="2">
    <location>
        <begin position="119"/>
        <end position="195"/>
    </location>
</feature>
<dbReference type="Proteomes" id="UP001295684">
    <property type="component" value="Unassembled WGS sequence"/>
</dbReference>
<evidence type="ECO:0000256" key="1">
    <source>
        <dbReference type="SAM" id="MobiDB-lite"/>
    </source>
</evidence>
<sequence>MSAYNDSNSSTERHMPSTTAFNNLVSSPASSRSERETDGGNHGYRGFRIGTNSTCPETNRARYAESLAIPIRGSAEEIDHSAGISKDIGIFLNDSKLSDYTIKVKKTLNQVSSQAIFVSDSLAPYEEKDDPNYETFKVHKIILAARCPYYNTLFCSVGWKEANKDINESKFDYFDPECMRIFLQYVYTGKLQIQLRTLIGVLKIASYFTMSIIMDSCKSILDSDYFTALDLCQLYKEVSCTNDFDSMISFLSDLIPKKTSNDSICRILREIWTEEDPEDSDEECIPNMKDDCRSLRIRSSKSELIVKHAGSLKAEVMTELLSASDDRSVNEDDEEDLPHKILRKIQNSLPELYENDNVVEDLIRLPKSALVKIFKSDRSCASEKMFFNILDRIAELESPVPKLNPISLCRMNKSSIDAINELEEEKLEEEEEDESEQKEEEEERRTKQNFKKEEKDPFNETSVEFQSDMEEEEKSLKLETISERTQSVCREHSKRCIKDLIPHIRLALISRSELITVIRESRYFSDDDIFEALIYQDVPEKIGNLQQKKFRRRGVKVEFDYCHPDIATSHENRQGKSSILLKRIQKSDNCENKYVTATHSDPLPLHGIHYFEVKLHPSQNANVTSKAFIGLCNPSDGNNLEDTFKDKNALMFYTYNCSFWSSGTQLSSLLSRSNRLKYTLDSGDILRIAIDFRQARSFQPFWKEMDENTSQNNEQRNIFPQPQNASIFNRNLQNQINSNEEHGIRFRSRDNLSLFLGSENEPIFFSSPCKLYYAINNSEMSDGVDINLMSIDSAPIHFAISLCELNQQVESSRCVYFDSMEHIPKKPFLLDPEEDPISQEGNIRESEISNSNSHLNIVNASEPVNSA</sequence>
<dbReference type="SMART" id="SM00225">
    <property type="entry name" value="BTB"/>
    <property type="match status" value="1"/>
</dbReference>